<dbReference type="PANTHER" id="PTHR21485:SF3">
    <property type="entry name" value="N-ACYLNEURAMINATE CYTIDYLYLTRANSFERASE"/>
    <property type="match status" value="1"/>
</dbReference>
<dbReference type="NCBIfam" id="TIGR01670">
    <property type="entry name" value="KdsC-phosphatas"/>
    <property type="match status" value="1"/>
</dbReference>
<comment type="similarity">
    <text evidence="2">Belongs to the KdsC family.</text>
</comment>
<dbReference type="InterPro" id="IPR050793">
    <property type="entry name" value="CMP-NeuNAc_synthase"/>
</dbReference>
<feature type="binding site" evidence="7">
    <location>
        <position position="114"/>
    </location>
    <ligand>
        <name>Mg(2+)</name>
        <dbReference type="ChEBI" id="CHEBI:18420"/>
    </ligand>
</feature>
<keyword evidence="5" id="KW-0378">Hydrolase</keyword>
<keyword evidence="6 7" id="KW-0460">Magnesium</keyword>
<comment type="cofactor">
    <cofactor evidence="1 7">
        <name>Mg(2+)</name>
        <dbReference type="ChEBI" id="CHEBI:18420"/>
    </cofactor>
</comment>
<dbReference type="InterPro" id="IPR036412">
    <property type="entry name" value="HAD-like_sf"/>
</dbReference>
<evidence type="ECO:0000256" key="2">
    <source>
        <dbReference type="ARBA" id="ARBA00005893"/>
    </source>
</evidence>
<accession>A0A1F8EXT5</accession>
<evidence type="ECO:0000313" key="9">
    <source>
        <dbReference type="Proteomes" id="UP000177507"/>
    </source>
</evidence>
<evidence type="ECO:0000313" key="8">
    <source>
        <dbReference type="EMBL" id="OGN05673.1"/>
    </source>
</evidence>
<reference evidence="8 9" key="1">
    <citation type="journal article" date="2016" name="Nat. Commun.">
        <title>Thousands of microbial genomes shed light on interconnected biogeochemical processes in an aquifer system.</title>
        <authorList>
            <person name="Anantharaman K."/>
            <person name="Brown C.T."/>
            <person name="Hug L.A."/>
            <person name="Sharon I."/>
            <person name="Castelle C.J."/>
            <person name="Probst A.J."/>
            <person name="Thomas B.C."/>
            <person name="Singh A."/>
            <person name="Wilkins M.J."/>
            <person name="Karaoz U."/>
            <person name="Brodie E.L."/>
            <person name="Williams K.H."/>
            <person name="Hubbard S.S."/>
            <person name="Banfield J.F."/>
        </authorList>
    </citation>
    <scope>NUCLEOTIDE SEQUENCE [LARGE SCALE GENOMIC DNA]</scope>
</reference>
<evidence type="ECO:0000256" key="6">
    <source>
        <dbReference type="ARBA" id="ARBA00022842"/>
    </source>
</evidence>
<evidence type="ECO:0000256" key="7">
    <source>
        <dbReference type="PIRSR" id="PIRSR006118-2"/>
    </source>
</evidence>
<comment type="caution">
    <text evidence="8">The sequence shown here is derived from an EMBL/GenBank/DDBJ whole genome shotgun (WGS) entry which is preliminary data.</text>
</comment>
<dbReference type="GO" id="GO:0008781">
    <property type="term" value="F:N-acylneuraminate cytidylyltransferase activity"/>
    <property type="evidence" value="ECO:0007669"/>
    <property type="project" value="TreeGrafter"/>
</dbReference>
<dbReference type="PANTHER" id="PTHR21485">
    <property type="entry name" value="HAD SUPERFAMILY MEMBERS CMAS AND KDSC"/>
    <property type="match status" value="1"/>
</dbReference>
<organism evidence="8 9">
    <name type="scientific">Candidatus Yanofskybacteria bacterium RIFCSPHIGHO2_01_FULL_44_17</name>
    <dbReference type="NCBI Taxonomy" id="1802668"/>
    <lineage>
        <taxon>Bacteria</taxon>
        <taxon>Candidatus Yanofskyibacteriota</taxon>
    </lineage>
</organism>
<dbReference type="GO" id="GO:0016788">
    <property type="term" value="F:hydrolase activity, acting on ester bonds"/>
    <property type="evidence" value="ECO:0007669"/>
    <property type="project" value="InterPro"/>
</dbReference>
<sequence length="172" mass="19103">MQKLSFKVSEKLKYIRLIAFDFDGVFTNGLFMLSQDGTESIICNRRDSWGLNEMKRLGIKMVVINKGLDPAVSKRCQKLKLEYKYDATKDKLSILKDVLVREQVKPESVLYVGDDTIDLPCLKYAGLAVTVADGASECKKAADYITEKNGGQGAVRELCELIVVAKGGLSRT</sequence>
<gene>
    <name evidence="8" type="ORF">A2831_00635</name>
</gene>
<keyword evidence="4 7" id="KW-0479">Metal-binding</keyword>
<feature type="binding site" evidence="7">
    <location>
        <position position="23"/>
    </location>
    <ligand>
        <name>substrate</name>
    </ligand>
</feature>
<evidence type="ECO:0000256" key="4">
    <source>
        <dbReference type="ARBA" id="ARBA00022723"/>
    </source>
</evidence>
<evidence type="ECO:0000256" key="1">
    <source>
        <dbReference type="ARBA" id="ARBA00001946"/>
    </source>
</evidence>
<dbReference type="Gene3D" id="3.40.50.1000">
    <property type="entry name" value="HAD superfamily/HAD-like"/>
    <property type="match status" value="1"/>
</dbReference>
<dbReference type="SUPFAM" id="SSF56784">
    <property type="entry name" value="HAD-like"/>
    <property type="match status" value="1"/>
</dbReference>
<dbReference type="STRING" id="1802668.A2831_00635"/>
<protein>
    <recommendedName>
        <fullName evidence="10">3-deoxy-D-manno-octulosonate 8-phosphate phosphatase</fullName>
    </recommendedName>
</protein>
<dbReference type="Pfam" id="PF08282">
    <property type="entry name" value="Hydrolase_3"/>
    <property type="match status" value="1"/>
</dbReference>
<dbReference type="GO" id="GO:0046872">
    <property type="term" value="F:metal ion binding"/>
    <property type="evidence" value="ECO:0007669"/>
    <property type="project" value="UniProtKB-KW"/>
</dbReference>
<evidence type="ECO:0008006" key="10">
    <source>
        <dbReference type="Google" id="ProtNLM"/>
    </source>
</evidence>
<comment type="subunit">
    <text evidence="3">Homotetramer.</text>
</comment>
<dbReference type="InterPro" id="IPR010023">
    <property type="entry name" value="KdsC_fam"/>
</dbReference>
<proteinExistence type="inferred from homology"/>
<dbReference type="Proteomes" id="UP000177507">
    <property type="component" value="Unassembled WGS sequence"/>
</dbReference>
<dbReference type="InterPro" id="IPR023214">
    <property type="entry name" value="HAD_sf"/>
</dbReference>
<name>A0A1F8EXT5_9BACT</name>
<dbReference type="PIRSF" id="PIRSF006118">
    <property type="entry name" value="KDO8-P_Ptase"/>
    <property type="match status" value="1"/>
</dbReference>
<dbReference type="AlphaFoldDB" id="A0A1F8EXT5"/>
<dbReference type="EMBL" id="MGJI01000006">
    <property type="protein sequence ID" value="OGN05673.1"/>
    <property type="molecule type" value="Genomic_DNA"/>
</dbReference>
<evidence type="ECO:0000256" key="5">
    <source>
        <dbReference type="ARBA" id="ARBA00022801"/>
    </source>
</evidence>
<feature type="binding site" evidence="7">
    <location>
        <position position="21"/>
    </location>
    <ligand>
        <name>Mg(2+)</name>
        <dbReference type="ChEBI" id="CHEBI:18420"/>
    </ligand>
</feature>
<evidence type="ECO:0000256" key="3">
    <source>
        <dbReference type="ARBA" id="ARBA00011881"/>
    </source>
</evidence>